<dbReference type="GO" id="GO:0005524">
    <property type="term" value="F:ATP binding"/>
    <property type="evidence" value="ECO:0007669"/>
    <property type="project" value="InterPro"/>
</dbReference>
<protein>
    <recommendedName>
        <fullName evidence="2">AAA+ ATPase domain-containing protein</fullName>
    </recommendedName>
</protein>
<dbReference type="Proteomes" id="UP001302745">
    <property type="component" value="Unassembled WGS sequence"/>
</dbReference>
<evidence type="ECO:0000259" key="2">
    <source>
        <dbReference type="SMART" id="SM00382"/>
    </source>
</evidence>
<dbReference type="PANTHER" id="PTHR46411">
    <property type="entry name" value="FAMILY ATPASE, PUTATIVE-RELATED"/>
    <property type="match status" value="1"/>
</dbReference>
<dbReference type="EMBL" id="MU857150">
    <property type="protein sequence ID" value="KAK4149527.1"/>
    <property type="molecule type" value="Genomic_DNA"/>
</dbReference>
<dbReference type="PANTHER" id="PTHR46411:SF2">
    <property type="entry name" value="AAA+ ATPASE DOMAIN-CONTAINING PROTEIN"/>
    <property type="match status" value="1"/>
</dbReference>
<feature type="domain" description="AAA+ ATPase" evidence="2">
    <location>
        <begin position="526"/>
        <end position="650"/>
    </location>
</feature>
<dbReference type="InterPro" id="IPR027417">
    <property type="entry name" value="P-loop_NTPase"/>
</dbReference>
<comment type="caution">
    <text evidence="3">The sequence shown here is derived from an EMBL/GenBank/DDBJ whole genome shotgun (WGS) entry which is preliminary data.</text>
</comment>
<dbReference type="Pfam" id="PF00004">
    <property type="entry name" value="AAA"/>
    <property type="match status" value="1"/>
</dbReference>
<sequence>MSLAEYQTALPDVFKASVSPTVATSGCTPVKGPGAEGPRKEDVQPTQPKKGFIDIIEFHKKNSDGGYDQQIIPTSRYLPKRAKHSTKARKHEDHALVLRRTVLQQREGVAVFRVELEIQSRRLCKALRRIMRNCYEDTNLQTFPIKFAVPFKELFFYRNDIRDLAESGDDSSELRQDAKLLHDFILNNGLLSSILHDHERYTEKKQVAGDMCWVVRNVLQSLTEGGYVWEVTGLRVGKCVVAAVTTGLHHIAKLPLIPVDQLQDWKGVKAVLAKRYSRLERTLGESLTSFKPQIDERVVVDYKAFREGGLRIRQQLGEPENLHIQTKRRKGQPVVRARGVIVETEAGSSNDLDNSDDSSDSDNSDDSDDDATINQVAGKGRRSKKAGTKLHGIMEFKPIEATMGEADDYTTKRTLTSTTTLDDLAQDAEQVLHISREDFNLLFPALVPAFGLKSKDWRWVMADGLRDVVWNSTAFQSLQYDQGTKDLVHALIRGHKRGLKTGFDDLISGKGRGLVGSFFFTDCHAKAVILFLFSQPGLGKTLTAESIADYLERPLYSISGGEVGTDVSSVENCLNQIFELTKRWDAVSLLDEADVLLCKRSSVEMERNAIVGVFLRKLEYLQGVLFLTTNRKADFDEAFKSRIHVTVSYSALSNKAQSTIWQRLIGNNKDVKLDGAWSDQVYTALGRLNLNGRTIKNILRTAVAYAYADSDALGLRHVVAILQTELREIDEAVAVDDEKVTRAERDKRAGVLEGLAELQLLAQLDEP</sequence>
<dbReference type="InterPro" id="IPR003959">
    <property type="entry name" value="ATPase_AAA_core"/>
</dbReference>
<dbReference type="Gene3D" id="3.40.50.300">
    <property type="entry name" value="P-loop containing nucleotide triphosphate hydrolases"/>
    <property type="match status" value="1"/>
</dbReference>
<evidence type="ECO:0000313" key="3">
    <source>
        <dbReference type="EMBL" id="KAK4149527.1"/>
    </source>
</evidence>
<organism evidence="3 4">
    <name type="scientific">Chaetomidium leptoderma</name>
    <dbReference type="NCBI Taxonomy" id="669021"/>
    <lineage>
        <taxon>Eukaryota</taxon>
        <taxon>Fungi</taxon>
        <taxon>Dikarya</taxon>
        <taxon>Ascomycota</taxon>
        <taxon>Pezizomycotina</taxon>
        <taxon>Sordariomycetes</taxon>
        <taxon>Sordariomycetidae</taxon>
        <taxon>Sordariales</taxon>
        <taxon>Chaetomiaceae</taxon>
        <taxon>Chaetomidium</taxon>
    </lineage>
</organism>
<dbReference type="InterPro" id="IPR003593">
    <property type="entry name" value="AAA+_ATPase"/>
</dbReference>
<dbReference type="GO" id="GO:0016887">
    <property type="term" value="F:ATP hydrolysis activity"/>
    <property type="evidence" value="ECO:0007669"/>
    <property type="project" value="InterPro"/>
</dbReference>
<gene>
    <name evidence="3" type="ORF">C8A00DRAFT_46877</name>
</gene>
<evidence type="ECO:0000313" key="4">
    <source>
        <dbReference type="Proteomes" id="UP001302745"/>
    </source>
</evidence>
<feature type="region of interest" description="Disordered" evidence="1">
    <location>
        <begin position="24"/>
        <end position="46"/>
    </location>
</feature>
<dbReference type="SMART" id="SM00382">
    <property type="entry name" value="AAA"/>
    <property type="match status" value="1"/>
</dbReference>
<name>A0AAN6ZSQ3_9PEZI</name>
<reference evidence="3" key="2">
    <citation type="submission" date="2023-05" db="EMBL/GenBank/DDBJ databases">
        <authorList>
            <consortium name="Lawrence Berkeley National Laboratory"/>
            <person name="Steindorff A."/>
            <person name="Hensen N."/>
            <person name="Bonometti L."/>
            <person name="Westerberg I."/>
            <person name="Brannstrom I.O."/>
            <person name="Guillou S."/>
            <person name="Cros-Aarteil S."/>
            <person name="Calhoun S."/>
            <person name="Haridas S."/>
            <person name="Kuo A."/>
            <person name="Mondo S."/>
            <person name="Pangilinan J."/>
            <person name="Riley R."/>
            <person name="Labutti K."/>
            <person name="Andreopoulos B."/>
            <person name="Lipzen A."/>
            <person name="Chen C."/>
            <person name="Yanf M."/>
            <person name="Daum C."/>
            <person name="Ng V."/>
            <person name="Clum A."/>
            <person name="Ohm R."/>
            <person name="Martin F."/>
            <person name="Silar P."/>
            <person name="Natvig D."/>
            <person name="Lalanne C."/>
            <person name="Gautier V."/>
            <person name="Ament-Velasquez S.L."/>
            <person name="Kruys A."/>
            <person name="Hutchinson M.I."/>
            <person name="Powell A.J."/>
            <person name="Barry K."/>
            <person name="Miller A.N."/>
            <person name="Grigoriev I.V."/>
            <person name="Debuchy R."/>
            <person name="Gladieux P."/>
            <person name="Thoren M.H."/>
            <person name="Johannesson H."/>
        </authorList>
    </citation>
    <scope>NUCLEOTIDE SEQUENCE</scope>
    <source>
        <strain evidence="3">CBS 538.74</strain>
    </source>
</reference>
<feature type="region of interest" description="Disordered" evidence="1">
    <location>
        <begin position="321"/>
        <end position="386"/>
    </location>
</feature>
<dbReference type="AlphaFoldDB" id="A0AAN6ZSQ3"/>
<feature type="compositionally biased region" description="Acidic residues" evidence="1">
    <location>
        <begin position="353"/>
        <end position="371"/>
    </location>
</feature>
<dbReference type="SUPFAM" id="SSF52540">
    <property type="entry name" value="P-loop containing nucleoside triphosphate hydrolases"/>
    <property type="match status" value="1"/>
</dbReference>
<evidence type="ECO:0000256" key="1">
    <source>
        <dbReference type="SAM" id="MobiDB-lite"/>
    </source>
</evidence>
<proteinExistence type="predicted"/>
<keyword evidence="4" id="KW-1185">Reference proteome</keyword>
<reference evidence="3" key="1">
    <citation type="journal article" date="2023" name="Mol. Phylogenet. Evol.">
        <title>Genome-scale phylogeny and comparative genomics of the fungal order Sordariales.</title>
        <authorList>
            <person name="Hensen N."/>
            <person name="Bonometti L."/>
            <person name="Westerberg I."/>
            <person name="Brannstrom I.O."/>
            <person name="Guillou S."/>
            <person name="Cros-Aarteil S."/>
            <person name="Calhoun S."/>
            <person name="Haridas S."/>
            <person name="Kuo A."/>
            <person name="Mondo S."/>
            <person name="Pangilinan J."/>
            <person name="Riley R."/>
            <person name="LaButti K."/>
            <person name="Andreopoulos B."/>
            <person name="Lipzen A."/>
            <person name="Chen C."/>
            <person name="Yan M."/>
            <person name="Daum C."/>
            <person name="Ng V."/>
            <person name="Clum A."/>
            <person name="Steindorff A."/>
            <person name="Ohm R.A."/>
            <person name="Martin F."/>
            <person name="Silar P."/>
            <person name="Natvig D.O."/>
            <person name="Lalanne C."/>
            <person name="Gautier V."/>
            <person name="Ament-Velasquez S.L."/>
            <person name="Kruys A."/>
            <person name="Hutchinson M.I."/>
            <person name="Powell A.J."/>
            <person name="Barry K."/>
            <person name="Miller A.N."/>
            <person name="Grigoriev I.V."/>
            <person name="Debuchy R."/>
            <person name="Gladieux P."/>
            <person name="Hiltunen Thoren M."/>
            <person name="Johannesson H."/>
        </authorList>
    </citation>
    <scope>NUCLEOTIDE SEQUENCE</scope>
    <source>
        <strain evidence="3">CBS 538.74</strain>
    </source>
</reference>
<accession>A0AAN6ZSQ3</accession>